<dbReference type="RefSeq" id="WP_035325682.1">
    <property type="nucleotide sequence ID" value="NZ_CP015125.1"/>
</dbReference>
<proteinExistence type="predicted"/>
<dbReference type="SUPFAM" id="SSF56935">
    <property type="entry name" value="Porins"/>
    <property type="match status" value="1"/>
</dbReference>
<feature type="chain" id="PRO_5001999194" evidence="1">
    <location>
        <begin position="21"/>
        <end position="921"/>
    </location>
</feature>
<dbReference type="Gene3D" id="2.60.40.1120">
    <property type="entry name" value="Carboxypeptidase-like, regulatory domain"/>
    <property type="match status" value="1"/>
</dbReference>
<organism evidence="2 3">
    <name type="scientific">Dokdonia donghaensis DSW-1</name>
    <dbReference type="NCBI Taxonomy" id="1300343"/>
    <lineage>
        <taxon>Bacteria</taxon>
        <taxon>Pseudomonadati</taxon>
        <taxon>Bacteroidota</taxon>
        <taxon>Flavobacteriia</taxon>
        <taxon>Flavobacteriales</taxon>
        <taxon>Flavobacteriaceae</taxon>
        <taxon>Dokdonia</taxon>
    </lineage>
</organism>
<dbReference type="AlphaFoldDB" id="A0A0A2GVL3"/>
<gene>
    <name evidence="2" type="ORF">NV36_06810</name>
</gene>
<reference evidence="2 3" key="1">
    <citation type="submission" date="2014-10" db="EMBL/GenBank/DDBJ databases">
        <title>Draft genome sequence of the proteorhodopsin-containing marine bacterium Dokdonia donghaensis.</title>
        <authorList>
            <person name="Gomez-Consarnau L."/>
            <person name="Gonzalez J.M."/>
            <person name="Riedel T."/>
            <person name="Jaenicke S."/>
            <person name="Wagner-Doebler I."/>
            <person name="Fuhrman J.A."/>
        </authorList>
    </citation>
    <scope>NUCLEOTIDE SEQUENCE [LARGE SCALE GENOMIC DNA]</scope>
    <source>
        <strain evidence="2 3">DSW-1</strain>
    </source>
</reference>
<sequence length="921" mass="103600">MKNTQLLLAVLLALPSIIFAQSMTLKGVVKDSIGNPLELANIIATNKAEGTLESYGITDQSGRYKLDLATGVTYDLKVSYLGLQSILEEFTPAQDADEVVKDFVLKEDPNQLDNVELVYEMPVTIKGDTIVYNTDSFTNGTERKLGDVLKKLPGVEVNDDGEIEVEGQVVSKVMIEGKEFFDGDSKLATKNIPADALKKVEVLKNYNEVDQMRGLGNDQDNVAINLRLKEGKTNFWFGDVTAGLGDGEKTRYLGKAKLFYYSPKGSINVISNFNNTGDVPFTFRDYFNFTGGFRGFNRRGGTGFNVSDSGLGFLTTQNNRANEIESNFVAANFTYAASPKWDLSGFALLSDNKTNFVNNSLNTFINQGFTQGFDEVTDQRNQLGMAKLSSKFKPNASLQVDYDVLLKKSKQTEFSDGASIITQDGETTIDIVDQNKENEPFSINQNANFYYTLDDNNIFAGTFQHLYQDENPFYSALLSQEPFTSPNPDDPDNPFEAIDFTAGAGGLFDINQNKSVISNKLDAKIDYYYVLNNKSNLNFTLGTTLSRQDFNSNLFEILENGSSQDLNETEDGTPIGNDVRFNFSDVFLGLHYKIKTGIFTITPGLTLHNYTTKSTQLGSTTEDSEWMVLPDLYTVVEFSQGKSLRFNYQMTAQYTDVNNFAEGLLFNNYNSLFRGNREIENAIYHDVSLNYFSFSMFNFTSLFGGINYSRRIDPIKTAGDFIGINRISRPVNNTNFADQTLSANARFSKRFKKWKFNASARGSYSDLNNIVNTEDRNTKNLTQNYTTSAETNFKEGPNFEIGYNFSSTNSNNGVTDRTFFTNRPFANAEWSFGKGFTIAADWSLYNYDDNDDSTEIENRYSFLEANLYYKKPESKWEFRIQATNLLDVDVISTNSVNDFTISNTEYFVQPRIVMFTVQYSL</sequence>
<accession>A0A0A2GVL3</accession>
<dbReference type="InterPro" id="IPR008969">
    <property type="entry name" value="CarboxyPept-like_regulatory"/>
</dbReference>
<feature type="signal peptide" evidence="1">
    <location>
        <begin position="1"/>
        <end position="20"/>
    </location>
</feature>
<keyword evidence="1" id="KW-0732">Signal</keyword>
<dbReference type="KEGG" id="ddo:I597_0224"/>
<evidence type="ECO:0000256" key="1">
    <source>
        <dbReference type="SAM" id="SignalP"/>
    </source>
</evidence>
<dbReference type="Pfam" id="PF13620">
    <property type="entry name" value="CarboxypepD_reg"/>
    <property type="match status" value="1"/>
</dbReference>
<dbReference type="EMBL" id="JSAQ01000001">
    <property type="protein sequence ID" value="KGO06578.1"/>
    <property type="molecule type" value="Genomic_DNA"/>
</dbReference>
<dbReference type="SUPFAM" id="SSF49464">
    <property type="entry name" value="Carboxypeptidase regulatory domain-like"/>
    <property type="match status" value="1"/>
</dbReference>
<dbReference type="PATRIC" id="fig|1300343.5.peg.226"/>
<dbReference type="Proteomes" id="UP000030140">
    <property type="component" value="Unassembled WGS sequence"/>
</dbReference>
<evidence type="ECO:0000313" key="3">
    <source>
        <dbReference type="Proteomes" id="UP000030140"/>
    </source>
</evidence>
<keyword evidence="3" id="KW-1185">Reference proteome</keyword>
<keyword evidence="2" id="KW-0675">Receptor</keyword>
<name>A0A0A2GVL3_9FLAO</name>
<comment type="caution">
    <text evidence="2">The sequence shown here is derived from an EMBL/GenBank/DDBJ whole genome shotgun (WGS) entry which is preliminary data.</text>
</comment>
<evidence type="ECO:0000313" key="2">
    <source>
        <dbReference type="EMBL" id="KGO06578.1"/>
    </source>
</evidence>
<protein>
    <submittedName>
        <fullName evidence="2">TonB-dependent receptor</fullName>
    </submittedName>
</protein>